<dbReference type="Proteomes" id="UP001202180">
    <property type="component" value="Unassembled WGS sequence"/>
</dbReference>
<protein>
    <recommendedName>
        <fullName evidence="5">DUF5683 domain-containing protein</fullName>
    </recommendedName>
</protein>
<feature type="transmembrane region" description="Helical" evidence="2">
    <location>
        <begin position="255"/>
        <end position="275"/>
    </location>
</feature>
<comment type="caution">
    <text evidence="3">The sequence shown here is derived from an EMBL/GenBank/DDBJ whole genome shotgun (WGS) entry which is preliminary data.</text>
</comment>
<keyword evidence="4" id="KW-1185">Reference proteome</keyword>
<evidence type="ECO:0008006" key="5">
    <source>
        <dbReference type="Google" id="ProtNLM"/>
    </source>
</evidence>
<evidence type="ECO:0000313" key="3">
    <source>
        <dbReference type="EMBL" id="MCK8490573.1"/>
    </source>
</evidence>
<name>A0ABT0HEI3_9BACT</name>
<accession>A0ABT0HEI3</accession>
<feature type="transmembrane region" description="Helical" evidence="2">
    <location>
        <begin position="201"/>
        <end position="220"/>
    </location>
</feature>
<feature type="compositionally biased region" description="Low complexity" evidence="1">
    <location>
        <begin position="126"/>
        <end position="142"/>
    </location>
</feature>
<keyword evidence="2" id="KW-0472">Membrane</keyword>
<dbReference type="EMBL" id="JALPRF010000001">
    <property type="protein sequence ID" value="MCK8490573.1"/>
    <property type="molecule type" value="Genomic_DNA"/>
</dbReference>
<evidence type="ECO:0000313" key="4">
    <source>
        <dbReference type="Proteomes" id="UP001202180"/>
    </source>
</evidence>
<dbReference type="RefSeq" id="WP_248475367.1">
    <property type="nucleotide sequence ID" value="NZ_JALPRF010000001.1"/>
</dbReference>
<gene>
    <name evidence="3" type="ORF">M0L20_01845</name>
</gene>
<reference evidence="3 4" key="1">
    <citation type="submission" date="2022-04" db="EMBL/GenBank/DDBJ databases">
        <title>Spirosoma sp. strain RP8 genome sequencing and assembly.</title>
        <authorList>
            <person name="Jung Y."/>
        </authorList>
    </citation>
    <scope>NUCLEOTIDE SEQUENCE [LARGE SCALE GENOMIC DNA]</scope>
    <source>
        <strain evidence="3 4">RP8</strain>
    </source>
</reference>
<feature type="region of interest" description="Disordered" evidence="1">
    <location>
        <begin position="114"/>
        <end position="173"/>
    </location>
</feature>
<keyword evidence="2" id="KW-0812">Transmembrane</keyword>
<organism evidence="3 4">
    <name type="scientific">Spirosoma liriopis</name>
    <dbReference type="NCBI Taxonomy" id="2937440"/>
    <lineage>
        <taxon>Bacteria</taxon>
        <taxon>Pseudomonadati</taxon>
        <taxon>Bacteroidota</taxon>
        <taxon>Cytophagia</taxon>
        <taxon>Cytophagales</taxon>
        <taxon>Cytophagaceae</taxon>
        <taxon>Spirosoma</taxon>
    </lineage>
</organism>
<keyword evidence="2" id="KW-1133">Transmembrane helix</keyword>
<feature type="transmembrane region" description="Helical" evidence="2">
    <location>
        <begin position="174"/>
        <end position="194"/>
    </location>
</feature>
<feature type="compositionally biased region" description="Basic and acidic residues" evidence="1">
    <location>
        <begin position="160"/>
        <end position="173"/>
    </location>
</feature>
<evidence type="ECO:0000256" key="2">
    <source>
        <dbReference type="SAM" id="Phobius"/>
    </source>
</evidence>
<evidence type="ECO:0000256" key="1">
    <source>
        <dbReference type="SAM" id="MobiDB-lite"/>
    </source>
</evidence>
<feature type="compositionally biased region" description="Polar residues" evidence="1">
    <location>
        <begin position="143"/>
        <end position="159"/>
    </location>
</feature>
<sequence>MRLLFLVSLYLLINSPAWAQERVRNIRLRVLDSTQLEIRYDLVNARPGDSVYFDVRSRQRGLLTVLPQFVRGDIGTRITAGSDRRIVWNALANGYALNEEIQAVVRIKTSPIRESSPLANAPAPRPDAVTAPAPTTPTGAAPSSEQPSQSNTEQPSQDRPGQERPGHRPRQDRYAGPAWALLSAVAPGVGNIFVQWPKPKLGLRPLITIGCYGLAAYGIIERQKSRDNFAIYEQQKNAQAGEPYYALANDHHHRYYVATRVAIAVAATDVVLTLLRGLRNSQLKKEARRIRSFSAYPGLQAGQPTAGIRYSF</sequence>
<proteinExistence type="predicted"/>